<keyword evidence="1" id="KW-1133">Transmembrane helix</keyword>
<evidence type="ECO:0000313" key="4">
    <source>
        <dbReference type="EMBL" id="CAF3707497.1"/>
    </source>
</evidence>
<evidence type="ECO:0000256" key="1">
    <source>
        <dbReference type="SAM" id="Phobius"/>
    </source>
</evidence>
<evidence type="ECO:0000313" key="3">
    <source>
        <dbReference type="EMBL" id="CAF1316925.1"/>
    </source>
</evidence>
<sequence>MNKLIKHVWNCNDFTNELALIQIQTIPRNAPLVIILIEIMHLPLNDTIIYVKIKQCLELIFQLDNNLYGWGELIVELSPAIKYNLFNWPIKSTIYDIQRYFPQCTCHASSPSRTGEKWGLQEALVYTGQMFLDKSMRRNHWSLILDPNHSILTRRKRNQIVSYAIYNCFTTTYLAYPVLQYWTFQQIEVDPKNNSLLWCVVSSCQILRGFKMRSF</sequence>
<dbReference type="OrthoDB" id="10060084at2759"/>
<keyword evidence="1" id="KW-0472">Membrane</keyword>
<dbReference type="Proteomes" id="UP000663891">
    <property type="component" value="Unassembled WGS sequence"/>
</dbReference>
<name>A0A815EWA5_9BILA</name>
<reference evidence="3" key="1">
    <citation type="submission" date="2021-02" db="EMBL/GenBank/DDBJ databases">
        <authorList>
            <person name="Nowell W R."/>
        </authorList>
    </citation>
    <scope>NUCLEOTIDE SEQUENCE</scope>
</reference>
<dbReference type="EMBL" id="CAJNON010000561">
    <property type="protein sequence ID" value="CAF1316925.1"/>
    <property type="molecule type" value="Genomic_DNA"/>
</dbReference>
<dbReference type="Proteomes" id="UP000663881">
    <property type="component" value="Unassembled WGS sequence"/>
</dbReference>
<accession>A0A815EWA5</accession>
<dbReference type="EMBL" id="CAJOAY010000637">
    <property type="protein sequence ID" value="CAF3707497.1"/>
    <property type="molecule type" value="Genomic_DNA"/>
</dbReference>
<evidence type="ECO:0000313" key="2">
    <source>
        <dbReference type="EMBL" id="CAF1302785.1"/>
    </source>
</evidence>
<dbReference type="EMBL" id="CAJNOG010000576">
    <property type="protein sequence ID" value="CAF1302785.1"/>
    <property type="molecule type" value="Genomic_DNA"/>
</dbReference>
<dbReference type="Proteomes" id="UP000663845">
    <property type="component" value="Unassembled WGS sequence"/>
</dbReference>
<organism evidence="3 5">
    <name type="scientific">Adineta steineri</name>
    <dbReference type="NCBI Taxonomy" id="433720"/>
    <lineage>
        <taxon>Eukaryota</taxon>
        <taxon>Metazoa</taxon>
        <taxon>Spiralia</taxon>
        <taxon>Gnathifera</taxon>
        <taxon>Rotifera</taxon>
        <taxon>Eurotatoria</taxon>
        <taxon>Bdelloidea</taxon>
        <taxon>Adinetida</taxon>
        <taxon>Adinetidae</taxon>
        <taxon>Adineta</taxon>
    </lineage>
</organism>
<protein>
    <submittedName>
        <fullName evidence="3">Uncharacterized protein</fullName>
    </submittedName>
</protein>
<comment type="caution">
    <text evidence="3">The sequence shown here is derived from an EMBL/GenBank/DDBJ whole genome shotgun (WGS) entry which is preliminary data.</text>
</comment>
<gene>
    <name evidence="2" type="ORF">JYZ213_LOCUS32411</name>
    <name evidence="4" type="ORF">OKA104_LOCUS12940</name>
    <name evidence="3" type="ORF">VCS650_LOCUS31917</name>
</gene>
<keyword evidence="1" id="KW-0812">Transmembrane</keyword>
<proteinExistence type="predicted"/>
<feature type="transmembrane region" description="Helical" evidence="1">
    <location>
        <begin position="160"/>
        <end position="183"/>
    </location>
</feature>
<evidence type="ECO:0000313" key="5">
    <source>
        <dbReference type="Proteomes" id="UP000663891"/>
    </source>
</evidence>
<dbReference type="AlphaFoldDB" id="A0A815EWA5"/>